<dbReference type="Gene3D" id="3.40.50.2000">
    <property type="entry name" value="Glycogen Phosphorylase B"/>
    <property type="match status" value="2"/>
</dbReference>
<sequence>MRSEKIKLLFVNDSLALAGGEKSLVSLLSNLDENKYEIDLQLFRYGCELESQLPKYVNLLPEKKLTVFMRNSLGKTIKKVLNSEHAKMLISRLRFSIKLRTGKTTDPAVAQIFWETLGHCVEKNPKKYHVAIAYSQGVPTFYVNEKVFAAKKIAWVNANLEFDADNAIFQRKHYASYDKIVTVSEFTRDHMRRIFPEFRYKIATIYDLIDYKNIVRMAEEKISDFSSEKFTILTVARLVEFPKGFRITLETCKLLKEKGLNFHWYVIGDGTYRCEMVKFIAENHLENYLTLLGRKINPYPYFKKADLYVQTSYSEGFGLSIAEARMLNTPVVTTKYDSVNIQIFDGENGLVTKIDPECVAKAIEKLMNDRTLYSRIVSNLKKEQKENTEPITKFDKEIGSLGLEVAG</sequence>
<dbReference type="RefSeq" id="WP_123264461.1">
    <property type="nucleotide sequence ID" value="NZ_RJUG01000001.1"/>
</dbReference>
<reference evidence="3" key="1">
    <citation type="submission" date="2018-11" db="EMBL/GenBank/DDBJ databases">
        <title>Proposal to divide the Flavobacteriaceae and reorganize its genera based on Amino Acid Identity values calculated from whole genome sequences.</title>
        <authorList>
            <person name="Nicholson A.C."/>
            <person name="Gulvik C.A."/>
            <person name="Whitney A.M."/>
            <person name="Humrighouse B.W."/>
            <person name="Bell M."/>
            <person name="Holmes B."/>
            <person name="Steigerwalt A."/>
            <person name="Villarma A."/>
            <person name="Sheth M."/>
            <person name="Batra D."/>
            <person name="Pryor J."/>
            <person name="Bernardet J.-F."/>
            <person name="Hugo C."/>
            <person name="Kampfer P."/>
            <person name="Newman J."/>
            <person name="Mcquiston J.R."/>
        </authorList>
    </citation>
    <scope>NUCLEOTIDE SEQUENCE [LARGE SCALE GENOMIC DNA]</scope>
    <source>
        <strain evidence="3">H3056</strain>
    </source>
</reference>
<dbReference type="AlphaFoldDB" id="A0A3N0WZ04"/>
<evidence type="ECO:0000313" key="2">
    <source>
        <dbReference type="EMBL" id="ROI10368.1"/>
    </source>
</evidence>
<name>A0A3N0WZ04_9FLAO</name>
<dbReference type="GO" id="GO:0016757">
    <property type="term" value="F:glycosyltransferase activity"/>
    <property type="evidence" value="ECO:0007669"/>
    <property type="project" value="InterPro"/>
</dbReference>
<dbReference type="PANTHER" id="PTHR12526:SF630">
    <property type="entry name" value="GLYCOSYLTRANSFERASE"/>
    <property type="match status" value="1"/>
</dbReference>
<proteinExistence type="predicted"/>
<evidence type="ECO:0000313" key="3">
    <source>
        <dbReference type="Proteomes" id="UP000270224"/>
    </source>
</evidence>
<evidence type="ECO:0000259" key="1">
    <source>
        <dbReference type="Pfam" id="PF00534"/>
    </source>
</evidence>
<gene>
    <name evidence="2" type="ORF">EGI11_00215</name>
</gene>
<dbReference type="SUPFAM" id="SSF53756">
    <property type="entry name" value="UDP-Glycosyltransferase/glycogen phosphorylase"/>
    <property type="match status" value="1"/>
</dbReference>
<comment type="caution">
    <text evidence="2">The sequence shown here is derived from an EMBL/GenBank/DDBJ whole genome shotgun (WGS) entry which is preliminary data.</text>
</comment>
<dbReference type="PANTHER" id="PTHR12526">
    <property type="entry name" value="GLYCOSYLTRANSFERASE"/>
    <property type="match status" value="1"/>
</dbReference>
<dbReference type="CDD" id="cd03811">
    <property type="entry name" value="GT4_GT28_WabH-like"/>
    <property type="match status" value="1"/>
</dbReference>
<dbReference type="Pfam" id="PF00534">
    <property type="entry name" value="Glycos_transf_1"/>
    <property type="match status" value="1"/>
</dbReference>
<feature type="domain" description="Glycosyl transferase family 1" evidence="1">
    <location>
        <begin position="219"/>
        <end position="382"/>
    </location>
</feature>
<protein>
    <submittedName>
        <fullName evidence="2">Glycosyltransferase</fullName>
    </submittedName>
</protein>
<organism evidence="2 3">
    <name type="scientific">Kaistella daneshvariae</name>
    <dbReference type="NCBI Taxonomy" id="2487074"/>
    <lineage>
        <taxon>Bacteria</taxon>
        <taxon>Pseudomonadati</taxon>
        <taxon>Bacteroidota</taxon>
        <taxon>Flavobacteriia</taxon>
        <taxon>Flavobacteriales</taxon>
        <taxon>Weeksellaceae</taxon>
        <taxon>Chryseobacterium group</taxon>
        <taxon>Kaistella</taxon>
    </lineage>
</organism>
<dbReference type="EMBL" id="RJUG01000001">
    <property type="protein sequence ID" value="ROI10368.1"/>
    <property type="molecule type" value="Genomic_DNA"/>
</dbReference>
<accession>A0A3N0WZ04</accession>
<keyword evidence="2" id="KW-0808">Transferase</keyword>
<dbReference type="Proteomes" id="UP000270224">
    <property type="component" value="Unassembled WGS sequence"/>
</dbReference>
<dbReference type="InterPro" id="IPR001296">
    <property type="entry name" value="Glyco_trans_1"/>
</dbReference>
<reference evidence="3" key="2">
    <citation type="submission" date="2018-11" db="EMBL/GenBank/DDBJ databases">
        <title>Proposal to divide the Flavobacteriaceae and reorganize its genera based on Amino Acid Identity values calculated from whole genome sequences.</title>
        <authorList>
            <person name="Nicholson A.C."/>
            <person name="Gulvik C.A."/>
            <person name="Whitney A.M."/>
            <person name="Humrighouse B.W."/>
            <person name="Bell M."/>
            <person name="Holmens B."/>
            <person name="Steigerwalt A."/>
            <person name="Villarma A."/>
            <person name="Sheth M."/>
            <person name="Batra D."/>
            <person name="Pryor J."/>
            <person name="Bernardet J.-F."/>
            <person name="Hugo C."/>
            <person name="Kampfer P."/>
            <person name="Newman J."/>
            <person name="Mcquiston J.R."/>
        </authorList>
    </citation>
    <scope>NUCLEOTIDE SEQUENCE [LARGE SCALE GENOMIC DNA]</scope>
    <source>
        <strain evidence="3">H3056</strain>
    </source>
</reference>
<dbReference type="OrthoDB" id="798298at2"/>